<dbReference type="PANTHER" id="PTHR38887">
    <property type="entry name" value="CHROMOSOME 21, WHOLE GENOME SHOTGUN SEQUENCE"/>
    <property type="match status" value="1"/>
</dbReference>
<dbReference type="EMBL" id="FJOG01000032">
    <property type="protein sequence ID" value="CZR65653.1"/>
    <property type="molecule type" value="Genomic_DNA"/>
</dbReference>
<evidence type="ECO:0000313" key="1">
    <source>
        <dbReference type="EMBL" id="CZR65653.1"/>
    </source>
</evidence>
<dbReference type="Proteomes" id="UP000184330">
    <property type="component" value="Unassembled WGS sequence"/>
</dbReference>
<name>A0A1L7XKW3_9HELO</name>
<dbReference type="OrthoDB" id="3433125at2759"/>
<protein>
    <submittedName>
        <fullName evidence="1">Uncharacterized protein</fullName>
    </submittedName>
</protein>
<evidence type="ECO:0000313" key="2">
    <source>
        <dbReference type="Proteomes" id="UP000184330"/>
    </source>
</evidence>
<gene>
    <name evidence="1" type="ORF">PAC_15553</name>
</gene>
<organism evidence="1 2">
    <name type="scientific">Phialocephala subalpina</name>
    <dbReference type="NCBI Taxonomy" id="576137"/>
    <lineage>
        <taxon>Eukaryota</taxon>
        <taxon>Fungi</taxon>
        <taxon>Dikarya</taxon>
        <taxon>Ascomycota</taxon>
        <taxon>Pezizomycotina</taxon>
        <taxon>Leotiomycetes</taxon>
        <taxon>Helotiales</taxon>
        <taxon>Mollisiaceae</taxon>
        <taxon>Phialocephala</taxon>
        <taxon>Phialocephala fortinii species complex</taxon>
    </lineage>
</organism>
<sequence>MTFPDFACPSSSLNEDQRAAREDSFTHTRLFCKIVVIIDQAMFLDFLDTFNQAAQASPWIEVINFTNIAAFFVPSATVFAIKIAVYLTVKSAQEVHGRAGTSSILNKINDEFYHPRGLYALVPTWNLDDGAIHQTVDINNSILSRTSNGTGASKSSLFKKLATSSRVTSGTFESQKLHPLVADYLDRRVRATYQAEHPDSILSQGPKDKFSSRYADPNHPVNSGSTISLVTGGRVNPPFLSRTVEEFVGIRGGCGGRSGDGSGGIFGRGLGNELVRLRELVYWVECWEVESVLALIRRYNGNHRGRAHQMRMRTELEKEVLERKCRKCRNGCYDCNS</sequence>
<dbReference type="AlphaFoldDB" id="A0A1L7XKW3"/>
<keyword evidence="2" id="KW-1185">Reference proteome</keyword>
<accession>A0A1L7XKW3</accession>
<proteinExistence type="predicted"/>
<dbReference type="InterPro" id="IPR053221">
    <property type="entry name" value="Burnettramic_acid_biosynth"/>
</dbReference>
<dbReference type="PANTHER" id="PTHR38887:SF1">
    <property type="entry name" value="RAS MODIFICATION PROTEIN ERF4"/>
    <property type="match status" value="1"/>
</dbReference>
<reference evidence="1 2" key="1">
    <citation type="submission" date="2016-03" db="EMBL/GenBank/DDBJ databases">
        <authorList>
            <person name="Ploux O."/>
        </authorList>
    </citation>
    <scope>NUCLEOTIDE SEQUENCE [LARGE SCALE GENOMIC DNA]</scope>
    <source>
        <strain evidence="1 2">UAMH 11012</strain>
    </source>
</reference>